<evidence type="ECO:0000256" key="6">
    <source>
        <dbReference type="SAM" id="MobiDB-lite"/>
    </source>
</evidence>
<proteinExistence type="inferred from homology"/>
<feature type="region of interest" description="Disordered" evidence="6">
    <location>
        <begin position="219"/>
        <end position="261"/>
    </location>
</feature>
<organism evidence="8 9">
    <name type="scientific">Aeromicrobium halocynthiae</name>
    <dbReference type="NCBI Taxonomy" id="560557"/>
    <lineage>
        <taxon>Bacteria</taxon>
        <taxon>Bacillati</taxon>
        <taxon>Actinomycetota</taxon>
        <taxon>Actinomycetes</taxon>
        <taxon>Propionibacteriales</taxon>
        <taxon>Nocardioidaceae</taxon>
        <taxon>Aeromicrobium</taxon>
    </lineage>
</organism>
<dbReference type="InterPro" id="IPR000544">
    <property type="entry name" value="Octanoyltransferase"/>
</dbReference>
<evidence type="ECO:0000256" key="5">
    <source>
        <dbReference type="HAMAP-Rule" id="MF_00013"/>
    </source>
</evidence>
<evidence type="ECO:0000256" key="4">
    <source>
        <dbReference type="ARBA" id="ARBA00024732"/>
    </source>
</evidence>
<comment type="similarity">
    <text evidence="5">Belongs to the LipB family.</text>
</comment>
<reference evidence="9" key="1">
    <citation type="journal article" date="2019" name="Int. J. Syst. Evol. Microbiol.">
        <title>The Global Catalogue of Microorganisms (GCM) 10K type strain sequencing project: providing services to taxonomists for standard genome sequencing and annotation.</title>
        <authorList>
            <consortium name="The Broad Institute Genomics Platform"/>
            <consortium name="The Broad Institute Genome Sequencing Center for Infectious Disease"/>
            <person name="Wu L."/>
            <person name="Ma J."/>
        </authorList>
    </citation>
    <scope>NUCLEOTIDE SEQUENCE [LARGE SCALE GENOMIC DNA]</scope>
    <source>
        <strain evidence="9">JCM 15749</strain>
    </source>
</reference>
<dbReference type="HAMAP" id="MF_00013">
    <property type="entry name" value="LipB"/>
    <property type="match status" value="1"/>
</dbReference>
<comment type="pathway">
    <text evidence="1 5">Protein modification; protein lipoylation via endogenous pathway; protein N(6)-(lipoyl)lysine from octanoyl-[acyl-carrier-protein]: step 1/2.</text>
</comment>
<protein>
    <recommendedName>
        <fullName evidence="5">Octanoyltransferase</fullName>
        <ecNumber evidence="5">2.3.1.181</ecNumber>
    </recommendedName>
    <alternativeName>
        <fullName evidence="5">Lipoate-protein ligase B</fullName>
    </alternativeName>
    <alternativeName>
        <fullName evidence="5">Lipoyl/octanoyl transferase</fullName>
    </alternativeName>
    <alternativeName>
        <fullName evidence="5">Octanoyl-[acyl-carrier-protein]-protein N-octanoyltransferase</fullName>
    </alternativeName>
</protein>
<dbReference type="Proteomes" id="UP001501480">
    <property type="component" value="Unassembled WGS sequence"/>
</dbReference>
<evidence type="ECO:0000313" key="8">
    <source>
        <dbReference type="EMBL" id="GAA2070868.1"/>
    </source>
</evidence>
<evidence type="ECO:0000256" key="1">
    <source>
        <dbReference type="ARBA" id="ARBA00004821"/>
    </source>
</evidence>
<gene>
    <name evidence="5 8" type="primary">lipB</name>
    <name evidence="8" type="ORF">GCM10009821_05350</name>
</gene>
<sequence length="261" mass="27904">MHELTIVEGRYGDRALDYTEAWDLQRSLHEQRAADEIGDTALFLEHPPVYTAGKRTEPHERPVDGTPVVDVDRGGKITFHGPGQLVGYPITRLPSHVLVVDYVRRVEEALIRAVADVGLTAGRVPGRSGVWFAAGGGRPERKVAAIGIRVARGVTMHGFSLNADVDLAWYDRFVPCGIADAGVTTLSVELGRTLGVEEAAGLVRPHLVELLAWGPYTPSPDVTDTDVTDTGVTDTDATDPGTDARGRGSGVPVLGLSRPTS</sequence>
<feature type="site" description="Lowers pKa of active site Cys" evidence="5">
    <location>
        <position position="142"/>
    </location>
</feature>
<keyword evidence="5" id="KW-0963">Cytoplasm</keyword>
<dbReference type="GO" id="GO:0016740">
    <property type="term" value="F:transferase activity"/>
    <property type="evidence" value="ECO:0007669"/>
    <property type="project" value="UniProtKB-KW"/>
</dbReference>
<evidence type="ECO:0000259" key="7">
    <source>
        <dbReference type="PROSITE" id="PS51733"/>
    </source>
</evidence>
<dbReference type="RefSeq" id="WP_344323958.1">
    <property type="nucleotide sequence ID" value="NZ_BAAAPY010000001.1"/>
</dbReference>
<comment type="caution">
    <text evidence="8">The sequence shown here is derived from an EMBL/GenBank/DDBJ whole genome shotgun (WGS) entry which is preliminary data.</text>
</comment>
<dbReference type="EC" id="2.3.1.181" evidence="5"/>
<evidence type="ECO:0000313" key="9">
    <source>
        <dbReference type="Proteomes" id="UP001501480"/>
    </source>
</evidence>
<dbReference type="InterPro" id="IPR020605">
    <property type="entry name" value="Octanoyltransferase_CS"/>
</dbReference>
<dbReference type="NCBIfam" id="NF010925">
    <property type="entry name" value="PRK14345.1"/>
    <property type="match status" value="1"/>
</dbReference>
<dbReference type="SUPFAM" id="SSF55681">
    <property type="entry name" value="Class II aaRS and biotin synthetases"/>
    <property type="match status" value="1"/>
</dbReference>
<comment type="catalytic activity">
    <reaction evidence="5">
        <text>octanoyl-[ACP] + L-lysyl-[protein] = N(6)-octanoyl-L-lysyl-[protein] + holo-[ACP] + H(+)</text>
        <dbReference type="Rhea" id="RHEA:17665"/>
        <dbReference type="Rhea" id="RHEA-COMP:9636"/>
        <dbReference type="Rhea" id="RHEA-COMP:9685"/>
        <dbReference type="Rhea" id="RHEA-COMP:9752"/>
        <dbReference type="Rhea" id="RHEA-COMP:9928"/>
        <dbReference type="ChEBI" id="CHEBI:15378"/>
        <dbReference type="ChEBI" id="CHEBI:29969"/>
        <dbReference type="ChEBI" id="CHEBI:64479"/>
        <dbReference type="ChEBI" id="CHEBI:78463"/>
        <dbReference type="ChEBI" id="CHEBI:78809"/>
        <dbReference type="EC" id="2.3.1.181"/>
    </reaction>
</comment>
<dbReference type="EMBL" id="BAAAPY010000001">
    <property type="protein sequence ID" value="GAA2070868.1"/>
    <property type="molecule type" value="Genomic_DNA"/>
</dbReference>
<dbReference type="PROSITE" id="PS51733">
    <property type="entry name" value="BPL_LPL_CATALYTIC"/>
    <property type="match status" value="1"/>
</dbReference>
<accession>A0ABP5HBH6</accession>
<dbReference type="InterPro" id="IPR045864">
    <property type="entry name" value="aa-tRNA-synth_II/BPL/LPL"/>
</dbReference>
<dbReference type="PANTHER" id="PTHR10993">
    <property type="entry name" value="OCTANOYLTRANSFERASE"/>
    <property type="match status" value="1"/>
</dbReference>
<comment type="miscellaneous">
    <text evidence="5">In the reaction, the free carboxyl group of octanoic acid is attached via an amide linkage to the epsilon-amino group of a specific lysine residue of lipoyl domains of lipoate-dependent enzymes.</text>
</comment>
<dbReference type="InterPro" id="IPR004143">
    <property type="entry name" value="BPL_LPL_catalytic"/>
</dbReference>
<keyword evidence="9" id="KW-1185">Reference proteome</keyword>
<feature type="compositionally biased region" description="Low complexity" evidence="6">
    <location>
        <begin position="228"/>
        <end position="243"/>
    </location>
</feature>
<evidence type="ECO:0000256" key="2">
    <source>
        <dbReference type="ARBA" id="ARBA00022679"/>
    </source>
</evidence>
<feature type="active site" description="Acyl-thioester intermediate" evidence="5">
    <location>
        <position position="176"/>
    </location>
</feature>
<feature type="binding site" evidence="5">
    <location>
        <begin position="145"/>
        <end position="147"/>
    </location>
    <ligand>
        <name>substrate</name>
    </ligand>
</feature>
<feature type="binding site" evidence="5">
    <location>
        <begin position="158"/>
        <end position="160"/>
    </location>
    <ligand>
        <name>substrate</name>
    </ligand>
</feature>
<feature type="binding site" evidence="5">
    <location>
        <begin position="73"/>
        <end position="80"/>
    </location>
    <ligand>
        <name>substrate</name>
    </ligand>
</feature>
<dbReference type="PANTHER" id="PTHR10993:SF7">
    <property type="entry name" value="LIPOYLTRANSFERASE 2, MITOCHONDRIAL-RELATED"/>
    <property type="match status" value="1"/>
</dbReference>
<keyword evidence="3 5" id="KW-0012">Acyltransferase</keyword>
<dbReference type="CDD" id="cd16444">
    <property type="entry name" value="LipB"/>
    <property type="match status" value="1"/>
</dbReference>
<dbReference type="Gene3D" id="3.30.930.10">
    <property type="entry name" value="Bira Bifunctional Protein, Domain 2"/>
    <property type="match status" value="1"/>
</dbReference>
<dbReference type="Pfam" id="PF21948">
    <property type="entry name" value="LplA-B_cat"/>
    <property type="match status" value="1"/>
</dbReference>
<dbReference type="NCBIfam" id="TIGR00214">
    <property type="entry name" value="lipB"/>
    <property type="match status" value="1"/>
</dbReference>
<evidence type="ECO:0000256" key="3">
    <source>
        <dbReference type="ARBA" id="ARBA00023315"/>
    </source>
</evidence>
<comment type="function">
    <text evidence="4 5">Catalyzes the transfer of endogenously produced octanoic acid from octanoyl-acyl-carrier-protein onto the lipoyl domains of lipoate-dependent enzymes. Lipoyl-ACP can also act as a substrate although octanoyl-ACP is likely to be the physiological substrate.</text>
</comment>
<name>A0ABP5HBH6_9ACTN</name>
<feature type="domain" description="BPL/LPL catalytic" evidence="7">
    <location>
        <begin position="35"/>
        <end position="215"/>
    </location>
</feature>
<keyword evidence="2 5" id="KW-0808">Transferase</keyword>
<dbReference type="PROSITE" id="PS01313">
    <property type="entry name" value="LIPB"/>
    <property type="match status" value="1"/>
</dbReference>
<comment type="subcellular location">
    <subcellularLocation>
        <location evidence="5">Cytoplasm</location>
    </subcellularLocation>
</comment>